<sequence length="359" mass="42011">MFKRSSIDSRHSDSQIEMTTTPAFKFMKLPYLARRQVVSVMTTNEQINYSLLSRNSKRLVQCVTKTPDYFEATIQGQIICLDTNLEDMKHLKLVFLPELRLGTCQVPVAPLVVKSAISCRGCELEKAEFSTRDWIDHLVDIFHCKTLKLIFDQGSAYYDLVSIRDLFQGFDIIGLAIQDTNREHALKILRMFKPVRQLSIIRVQFERKDMEHMRGVVFQKYDYFKLAGSFTVDMGTIMNMDCAILEIWRSNMSTMDLNAFIRRWMAGNIKCWNLETLTITILRANLPVNYQQQIFHEIRHSVVRKDRYKEFRMPIDTVLWKNVAEIVGQYEIEGENERKATIQLDVQGLDFRFKFVVGQ</sequence>
<dbReference type="CTD" id="9802297"/>
<organism evidence="2 3">
    <name type="scientific">Caenorhabditis remanei</name>
    <name type="common">Caenorhabditis vulgaris</name>
    <dbReference type="NCBI Taxonomy" id="31234"/>
    <lineage>
        <taxon>Eukaryota</taxon>
        <taxon>Metazoa</taxon>
        <taxon>Ecdysozoa</taxon>
        <taxon>Nematoda</taxon>
        <taxon>Chromadorea</taxon>
        <taxon>Rhabditida</taxon>
        <taxon>Rhabditina</taxon>
        <taxon>Rhabditomorpha</taxon>
        <taxon>Rhabditoidea</taxon>
        <taxon>Rhabditidae</taxon>
        <taxon>Peloderinae</taxon>
        <taxon>Caenorhabditis</taxon>
    </lineage>
</organism>
<protein>
    <recommendedName>
        <fullName evidence="1">Sdz-33 F-box domain-containing protein</fullName>
    </recommendedName>
</protein>
<dbReference type="GeneID" id="9802297"/>
<reference evidence="2 3" key="1">
    <citation type="submission" date="2019-12" db="EMBL/GenBank/DDBJ databases">
        <title>Chromosome-level assembly of the Caenorhabditis remanei genome.</title>
        <authorList>
            <person name="Teterina A.A."/>
            <person name="Willis J.H."/>
            <person name="Phillips P.C."/>
        </authorList>
    </citation>
    <scope>NUCLEOTIDE SEQUENCE [LARGE SCALE GENOMIC DNA]</scope>
    <source>
        <strain evidence="2 3">PX506</strain>
        <tissue evidence="2">Whole organism</tissue>
    </source>
</reference>
<dbReference type="KEGG" id="crq:GCK72_011562"/>
<accession>A0A6A5H8T2</accession>
<comment type="caution">
    <text evidence="2">The sequence shown here is derived from an EMBL/GenBank/DDBJ whole genome shotgun (WGS) entry which is preliminary data.</text>
</comment>
<gene>
    <name evidence="2" type="ORF">GCK72_011562</name>
</gene>
<dbReference type="Proteomes" id="UP000483820">
    <property type="component" value="Chromosome III"/>
</dbReference>
<dbReference type="RefSeq" id="XP_003103968.2">
    <property type="nucleotide sequence ID" value="XM_003103920.2"/>
</dbReference>
<proteinExistence type="predicted"/>
<dbReference type="InterPro" id="IPR053222">
    <property type="entry name" value="Zygotic_Embryogenesis-Asso"/>
</dbReference>
<dbReference type="Pfam" id="PF07735">
    <property type="entry name" value="FBA_2"/>
    <property type="match status" value="1"/>
</dbReference>
<dbReference type="AlphaFoldDB" id="A0A6A5H8T2"/>
<dbReference type="PANTHER" id="PTHR22899:SF0">
    <property type="entry name" value="F-BOX ASSOCIATED DOMAIN-CONTAINING PROTEIN-RELATED"/>
    <property type="match status" value="1"/>
</dbReference>
<dbReference type="EMBL" id="WUAV01000003">
    <property type="protein sequence ID" value="KAF1763296.1"/>
    <property type="molecule type" value="Genomic_DNA"/>
</dbReference>
<name>A0A6A5H8T2_CAERE</name>
<evidence type="ECO:0000313" key="2">
    <source>
        <dbReference type="EMBL" id="KAF1763296.1"/>
    </source>
</evidence>
<dbReference type="PANTHER" id="PTHR22899">
    <property type="entry name" value="CYCLIN-RELATED F-BOX FAMILY"/>
    <property type="match status" value="1"/>
</dbReference>
<evidence type="ECO:0000259" key="1">
    <source>
        <dbReference type="Pfam" id="PF07735"/>
    </source>
</evidence>
<evidence type="ECO:0000313" key="3">
    <source>
        <dbReference type="Proteomes" id="UP000483820"/>
    </source>
</evidence>
<dbReference type="InterPro" id="IPR012885">
    <property type="entry name" value="F-box_Sdz-33"/>
</dbReference>
<feature type="domain" description="Sdz-33 F-box" evidence="1">
    <location>
        <begin position="214"/>
        <end position="279"/>
    </location>
</feature>